<sequence>MRHHILDHYEILESEWKYWNCIVLCQCIVIVNHLIFKNVQHFARNDSYSAN</sequence>
<dbReference type="AlphaFoldDB" id="A0A2P6QRD1"/>
<evidence type="ECO:0000313" key="2">
    <source>
        <dbReference type="Proteomes" id="UP000238479"/>
    </source>
</evidence>
<organism evidence="1 2">
    <name type="scientific">Rosa chinensis</name>
    <name type="common">China rose</name>
    <dbReference type="NCBI Taxonomy" id="74649"/>
    <lineage>
        <taxon>Eukaryota</taxon>
        <taxon>Viridiplantae</taxon>
        <taxon>Streptophyta</taxon>
        <taxon>Embryophyta</taxon>
        <taxon>Tracheophyta</taxon>
        <taxon>Spermatophyta</taxon>
        <taxon>Magnoliopsida</taxon>
        <taxon>eudicotyledons</taxon>
        <taxon>Gunneridae</taxon>
        <taxon>Pentapetalae</taxon>
        <taxon>rosids</taxon>
        <taxon>fabids</taxon>
        <taxon>Rosales</taxon>
        <taxon>Rosaceae</taxon>
        <taxon>Rosoideae</taxon>
        <taxon>Rosoideae incertae sedis</taxon>
        <taxon>Rosa</taxon>
    </lineage>
</organism>
<comment type="caution">
    <text evidence="1">The sequence shown here is derived from an EMBL/GenBank/DDBJ whole genome shotgun (WGS) entry which is preliminary data.</text>
</comment>
<reference evidence="1 2" key="1">
    <citation type="journal article" date="2018" name="Nat. Genet.">
        <title>The Rosa genome provides new insights in the design of modern roses.</title>
        <authorList>
            <person name="Bendahmane M."/>
        </authorList>
    </citation>
    <scope>NUCLEOTIDE SEQUENCE [LARGE SCALE GENOMIC DNA]</scope>
    <source>
        <strain evidence="2">cv. Old Blush</strain>
    </source>
</reference>
<evidence type="ECO:0000313" key="1">
    <source>
        <dbReference type="EMBL" id="PRQ36736.1"/>
    </source>
</evidence>
<dbReference type="Proteomes" id="UP000238479">
    <property type="component" value="Chromosome 4"/>
</dbReference>
<name>A0A2P6QRD1_ROSCH</name>
<keyword evidence="2" id="KW-1185">Reference proteome</keyword>
<dbReference type="EMBL" id="PDCK01000042">
    <property type="protein sequence ID" value="PRQ36736.1"/>
    <property type="molecule type" value="Genomic_DNA"/>
</dbReference>
<proteinExistence type="predicted"/>
<dbReference type="Gramene" id="PRQ36736">
    <property type="protein sequence ID" value="PRQ36736"/>
    <property type="gene ID" value="RchiOBHm_Chr4g0394891"/>
</dbReference>
<protein>
    <submittedName>
        <fullName evidence="1">Uncharacterized protein</fullName>
    </submittedName>
</protein>
<accession>A0A2P6QRD1</accession>
<gene>
    <name evidence="1" type="ORF">RchiOBHm_Chr4g0394891</name>
</gene>